<evidence type="ECO:0000313" key="1">
    <source>
        <dbReference type="EMBL" id="KKQ47654.1"/>
    </source>
</evidence>
<accession>A0A0G0KES5</accession>
<reference evidence="1 2" key="1">
    <citation type="journal article" date="2015" name="Nature">
        <title>rRNA introns, odd ribosomes, and small enigmatic genomes across a large radiation of phyla.</title>
        <authorList>
            <person name="Brown C.T."/>
            <person name="Hug L.A."/>
            <person name="Thomas B.C."/>
            <person name="Sharon I."/>
            <person name="Castelle C.J."/>
            <person name="Singh A."/>
            <person name="Wilkins M.J."/>
            <person name="Williams K.H."/>
            <person name="Banfield J.F."/>
        </authorList>
    </citation>
    <scope>NUCLEOTIDE SEQUENCE [LARGE SCALE GENOMIC DNA]</scope>
</reference>
<evidence type="ECO:0000313" key="2">
    <source>
        <dbReference type="Proteomes" id="UP000034366"/>
    </source>
</evidence>
<comment type="caution">
    <text evidence="1">The sequence shown here is derived from an EMBL/GenBank/DDBJ whole genome shotgun (WGS) entry which is preliminary data.</text>
</comment>
<name>A0A0G0KES5_9BACT</name>
<gene>
    <name evidence="1" type="ORF">US67_C0048G0003</name>
</gene>
<proteinExistence type="predicted"/>
<sequence>MKYDSGERTALFAENVITMLKQIRISPINKRII</sequence>
<dbReference type="EMBL" id="LBTW01000048">
    <property type="protein sequence ID" value="KKQ47654.1"/>
    <property type="molecule type" value="Genomic_DNA"/>
</dbReference>
<dbReference type="AlphaFoldDB" id="A0A0G0KES5"/>
<protein>
    <submittedName>
        <fullName evidence="1">Uncharacterized protein</fullName>
    </submittedName>
</protein>
<organism evidence="1 2">
    <name type="scientific">Candidatus Woesebacteria bacterium GW2011_GWD1_38_10</name>
    <dbReference type="NCBI Taxonomy" id="1618592"/>
    <lineage>
        <taxon>Bacteria</taxon>
        <taxon>Candidatus Woeseibacteriota</taxon>
    </lineage>
</organism>
<dbReference type="Proteomes" id="UP000034366">
    <property type="component" value="Unassembled WGS sequence"/>
</dbReference>